<reference evidence="2" key="1">
    <citation type="journal article" date="2014" name="Int. J. Syst. Evol. Microbiol.">
        <title>Complete genome sequence of Corynebacterium casei LMG S-19264T (=DSM 44701T), isolated from a smear-ripened cheese.</title>
        <authorList>
            <consortium name="US DOE Joint Genome Institute (JGI-PGF)"/>
            <person name="Walter F."/>
            <person name="Albersmeier A."/>
            <person name="Kalinowski J."/>
            <person name="Ruckert C."/>
        </authorList>
    </citation>
    <scope>NUCLEOTIDE SEQUENCE</scope>
    <source>
        <strain evidence="2">KCTC 42097</strain>
    </source>
</reference>
<reference evidence="2" key="2">
    <citation type="submission" date="2020-09" db="EMBL/GenBank/DDBJ databases">
        <authorList>
            <person name="Sun Q."/>
            <person name="Kim S."/>
        </authorList>
    </citation>
    <scope>NUCLEOTIDE SEQUENCE</scope>
    <source>
        <strain evidence="2">KCTC 42097</strain>
    </source>
</reference>
<proteinExistence type="predicted"/>
<dbReference type="PANTHER" id="PTHR11236:SF50">
    <property type="entry name" value="AMINODEOXYCHORISMATE SYNTHASE COMPONENT 1"/>
    <property type="match status" value="1"/>
</dbReference>
<dbReference type="NCBIfam" id="TIGR00553">
    <property type="entry name" value="pabB"/>
    <property type="match status" value="1"/>
</dbReference>
<dbReference type="InterPro" id="IPR015890">
    <property type="entry name" value="Chorismate_C"/>
</dbReference>
<dbReference type="InterPro" id="IPR019999">
    <property type="entry name" value="Anth_synth_I-like"/>
</dbReference>
<dbReference type="GO" id="GO:0000162">
    <property type="term" value="P:L-tryptophan biosynthetic process"/>
    <property type="evidence" value="ECO:0007669"/>
    <property type="project" value="TreeGrafter"/>
</dbReference>
<dbReference type="Pfam" id="PF00425">
    <property type="entry name" value="Chorismate_bind"/>
    <property type="match status" value="1"/>
</dbReference>
<dbReference type="InterPro" id="IPR005801">
    <property type="entry name" value="ADC_synthase"/>
</dbReference>
<dbReference type="Gene3D" id="3.60.120.10">
    <property type="entry name" value="Anthranilate synthase"/>
    <property type="match status" value="1"/>
</dbReference>
<dbReference type="RefSeq" id="WP_189487837.1">
    <property type="nucleotide sequence ID" value="NZ_BMZO01000002.1"/>
</dbReference>
<name>A0A8J3DGD9_9HYPH</name>
<keyword evidence="3" id="KW-1185">Reference proteome</keyword>
<dbReference type="NCBIfam" id="NF005698">
    <property type="entry name" value="PRK07508.1"/>
    <property type="match status" value="1"/>
</dbReference>
<dbReference type="PRINTS" id="PR00095">
    <property type="entry name" value="ANTSNTHASEI"/>
</dbReference>
<feature type="domain" description="Chorismate-utilising enzyme C-terminal" evidence="1">
    <location>
        <begin position="116"/>
        <end position="371"/>
    </location>
</feature>
<dbReference type="InterPro" id="IPR005802">
    <property type="entry name" value="ADC_synth_comp_1"/>
</dbReference>
<dbReference type="EMBL" id="BMZO01000002">
    <property type="protein sequence ID" value="GHC64317.1"/>
    <property type="molecule type" value="Genomic_DNA"/>
</dbReference>
<dbReference type="GO" id="GO:0009396">
    <property type="term" value="P:folic acid-containing compound biosynthetic process"/>
    <property type="evidence" value="ECO:0007669"/>
    <property type="project" value="InterPro"/>
</dbReference>
<dbReference type="PANTHER" id="PTHR11236">
    <property type="entry name" value="AMINOBENZOATE/ANTHRANILATE SYNTHASE"/>
    <property type="match status" value="1"/>
</dbReference>
<dbReference type="SUPFAM" id="SSF56322">
    <property type="entry name" value="ADC synthase"/>
    <property type="match status" value="1"/>
</dbReference>
<dbReference type="AlphaFoldDB" id="A0A8J3DGD9"/>
<dbReference type="GO" id="GO:0046820">
    <property type="term" value="F:4-amino-4-deoxychorismate synthase activity"/>
    <property type="evidence" value="ECO:0007669"/>
    <property type="project" value="TreeGrafter"/>
</dbReference>
<evidence type="ECO:0000313" key="2">
    <source>
        <dbReference type="EMBL" id="GHC64317.1"/>
    </source>
</evidence>
<sequence length="389" mass="43086">MADNPLRRVLFRDDIAQTTRLFASPLDLIEAGSAEEFFPELARLDAARKDGKWLAGYFSYEAGYLLEPKLAPLLPRERKVPLFSFGVFDAPADSPAEPVSVSSNRTLYDATPAWTETDYAPRFAKLHRHLALGNCYQGNLAFQIDARCDLAPEALFETLIAPQPVRYGALVELGGPAIVSRSPELFFEIDESGFIETSPMKGTISRGQSTAEDAALKETLRNDEKNRAENLMIVDLLRNDISRISEVGTLCVPELFTVETYPTIHTMVSRIRAKLLPGLSIEDVFRALFPCGSVTGAPKIRAMEILRELETAPRDVYCGAIGWIAPHGPMRFNVAIRTITLHKSGRAIFNVGGGIVFDSDCSAEYRECLLKSRFSGVELFPARYKSDLS</sequence>
<accession>A0A8J3DGD9</accession>
<comment type="caution">
    <text evidence="2">The sequence shown here is derived from an EMBL/GenBank/DDBJ whole genome shotgun (WGS) entry which is preliminary data.</text>
</comment>
<organism evidence="2 3">
    <name type="scientific">Limoniibacter endophyticus</name>
    <dbReference type="NCBI Taxonomy" id="1565040"/>
    <lineage>
        <taxon>Bacteria</taxon>
        <taxon>Pseudomonadati</taxon>
        <taxon>Pseudomonadota</taxon>
        <taxon>Alphaproteobacteria</taxon>
        <taxon>Hyphomicrobiales</taxon>
        <taxon>Bartonellaceae</taxon>
        <taxon>Limoniibacter</taxon>
    </lineage>
</organism>
<gene>
    <name evidence="2" type="ORF">GCM10010136_06200</name>
</gene>
<evidence type="ECO:0000259" key="1">
    <source>
        <dbReference type="Pfam" id="PF00425"/>
    </source>
</evidence>
<dbReference type="Proteomes" id="UP000641137">
    <property type="component" value="Unassembled WGS sequence"/>
</dbReference>
<evidence type="ECO:0000313" key="3">
    <source>
        <dbReference type="Proteomes" id="UP000641137"/>
    </source>
</evidence>
<protein>
    <submittedName>
        <fullName evidence="2">Aminodeoxychorismate synthase component I</fullName>
    </submittedName>
</protein>